<evidence type="ECO:0000313" key="3">
    <source>
        <dbReference type="Proteomes" id="UP000037069"/>
    </source>
</evidence>
<keyword evidence="3" id="KW-1185">Reference proteome</keyword>
<comment type="caution">
    <text evidence="2">The sequence shown here is derived from an EMBL/GenBank/DDBJ whole genome shotgun (WGS) entry which is preliminary data.</text>
</comment>
<dbReference type="EMBL" id="JRES01001592">
    <property type="protein sequence ID" value="KNC21633.1"/>
    <property type="molecule type" value="Genomic_DNA"/>
</dbReference>
<protein>
    <submittedName>
        <fullName evidence="2">Uncharacterized protein</fullName>
    </submittedName>
</protein>
<evidence type="ECO:0000313" key="2">
    <source>
        <dbReference type="EMBL" id="KNC21633.1"/>
    </source>
</evidence>
<feature type="region of interest" description="Disordered" evidence="1">
    <location>
        <begin position="131"/>
        <end position="150"/>
    </location>
</feature>
<feature type="compositionally biased region" description="Polar residues" evidence="1">
    <location>
        <begin position="67"/>
        <end position="89"/>
    </location>
</feature>
<dbReference type="AlphaFoldDB" id="A0A0L0BNT9"/>
<dbReference type="OrthoDB" id="8067887at2759"/>
<feature type="compositionally biased region" description="Basic and acidic residues" evidence="1">
    <location>
        <begin position="90"/>
        <end position="102"/>
    </location>
</feature>
<sequence length="170" mass="19427">MVLGEGEAANQVSMNNQRSALHIFKNKIPEPMKTILACRNPTSLEAAMDILYENGYDRMGKDGNIYSGKTKQIKGNQNDANSPQSNSGKDNYKKKYQADKGHGNYRQNDNSRENSRHTYKYNVQDQRWQNSQNYNNNNQIGQPQSSDVEPMDVNNVENFQQTASTENYHI</sequence>
<accession>A0A0L0BNT9</accession>
<gene>
    <name evidence="2" type="ORF">FF38_03484</name>
</gene>
<evidence type="ECO:0000256" key="1">
    <source>
        <dbReference type="SAM" id="MobiDB-lite"/>
    </source>
</evidence>
<proteinExistence type="predicted"/>
<reference evidence="2 3" key="1">
    <citation type="journal article" date="2015" name="Nat. Commun.">
        <title>Lucilia cuprina genome unlocks parasitic fly biology to underpin future interventions.</title>
        <authorList>
            <person name="Anstead C.A."/>
            <person name="Korhonen P.K."/>
            <person name="Young N.D."/>
            <person name="Hall R.S."/>
            <person name="Jex A.R."/>
            <person name="Murali S.C."/>
            <person name="Hughes D.S."/>
            <person name="Lee S.F."/>
            <person name="Perry T."/>
            <person name="Stroehlein A.J."/>
            <person name="Ansell B.R."/>
            <person name="Breugelmans B."/>
            <person name="Hofmann A."/>
            <person name="Qu J."/>
            <person name="Dugan S."/>
            <person name="Lee S.L."/>
            <person name="Chao H."/>
            <person name="Dinh H."/>
            <person name="Han Y."/>
            <person name="Doddapaneni H.V."/>
            <person name="Worley K.C."/>
            <person name="Muzny D.M."/>
            <person name="Ioannidis P."/>
            <person name="Waterhouse R.M."/>
            <person name="Zdobnov E.M."/>
            <person name="James P.J."/>
            <person name="Bagnall N.H."/>
            <person name="Kotze A.C."/>
            <person name="Gibbs R.A."/>
            <person name="Richards S."/>
            <person name="Batterham P."/>
            <person name="Gasser R.B."/>
        </authorList>
    </citation>
    <scope>NUCLEOTIDE SEQUENCE [LARGE SCALE GENOMIC DNA]</scope>
    <source>
        <strain evidence="2 3">LS</strain>
        <tissue evidence="2">Full body</tissue>
    </source>
</reference>
<organism evidence="2 3">
    <name type="scientific">Lucilia cuprina</name>
    <name type="common">Green bottle fly</name>
    <name type="synonym">Australian sheep blowfly</name>
    <dbReference type="NCBI Taxonomy" id="7375"/>
    <lineage>
        <taxon>Eukaryota</taxon>
        <taxon>Metazoa</taxon>
        <taxon>Ecdysozoa</taxon>
        <taxon>Arthropoda</taxon>
        <taxon>Hexapoda</taxon>
        <taxon>Insecta</taxon>
        <taxon>Pterygota</taxon>
        <taxon>Neoptera</taxon>
        <taxon>Endopterygota</taxon>
        <taxon>Diptera</taxon>
        <taxon>Brachycera</taxon>
        <taxon>Muscomorpha</taxon>
        <taxon>Oestroidea</taxon>
        <taxon>Calliphoridae</taxon>
        <taxon>Luciliinae</taxon>
        <taxon>Lucilia</taxon>
    </lineage>
</organism>
<feature type="compositionally biased region" description="Low complexity" evidence="1">
    <location>
        <begin position="131"/>
        <end position="144"/>
    </location>
</feature>
<feature type="region of interest" description="Disordered" evidence="1">
    <location>
        <begin position="67"/>
        <end position="115"/>
    </location>
</feature>
<dbReference type="Proteomes" id="UP000037069">
    <property type="component" value="Unassembled WGS sequence"/>
</dbReference>
<name>A0A0L0BNT9_LUCCU</name>